<reference evidence="1 2" key="1">
    <citation type="submission" date="2015-04" db="EMBL/GenBank/DDBJ databases">
        <authorList>
            <person name="Syromyatnikov M.Y."/>
            <person name="Popov V.N."/>
        </authorList>
    </citation>
    <scope>NUCLEOTIDE SEQUENCE [LARGE SCALE GENOMIC DNA]</scope>
</reference>
<dbReference type="Proteomes" id="UP000183832">
    <property type="component" value="Unassembled WGS sequence"/>
</dbReference>
<keyword evidence="2" id="KW-1185">Reference proteome</keyword>
<sequence length="68" mass="8044">MLKENMNSSIHEMRHRKLLPSRFTISTAQLNNFDILLFEHYQKIMQSSLTSVWCESIGYHSIRTEMGL</sequence>
<evidence type="ECO:0000313" key="1">
    <source>
        <dbReference type="EMBL" id="CRK91856.1"/>
    </source>
</evidence>
<dbReference type="EMBL" id="CVRI01000021">
    <property type="protein sequence ID" value="CRK91856.1"/>
    <property type="molecule type" value="Genomic_DNA"/>
</dbReference>
<accession>A0A1J1HUV3</accession>
<organism evidence="1 2">
    <name type="scientific">Clunio marinus</name>
    <dbReference type="NCBI Taxonomy" id="568069"/>
    <lineage>
        <taxon>Eukaryota</taxon>
        <taxon>Metazoa</taxon>
        <taxon>Ecdysozoa</taxon>
        <taxon>Arthropoda</taxon>
        <taxon>Hexapoda</taxon>
        <taxon>Insecta</taxon>
        <taxon>Pterygota</taxon>
        <taxon>Neoptera</taxon>
        <taxon>Endopterygota</taxon>
        <taxon>Diptera</taxon>
        <taxon>Nematocera</taxon>
        <taxon>Chironomoidea</taxon>
        <taxon>Chironomidae</taxon>
        <taxon>Clunio</taxon>
    </lineage>
</organism>
<gene>
    <name evidence="1" type="ORF">CLUMA_CG005477</name>
</gene>
<protein>
    <submittedName>
        <fullName evidence="1">CLUMA_CG005477, isoform A</fullName>
    </submittedName>
</protein>
<evidence type="ECO:0000313" key="2">
    <source>
        <dbReference type="Proteomes" id="UP000183832"/>
    </source>
</evidence>
<dbReference type="AlphaFoldDB" id="A0A1J1HUV3"/>
<proteinExistence type="predicted"/>
<name>A0A1J1HUV3_9DIPT</name>